<dbReference type="VEuPathDB" id="FungiDB:PGUG_01635"/>
<name>A5DED4_PICGU</name>
<dbReference type="KEGG" id="pgu:PGUG_01635"/>
<dbReference type="Proteomes" id="UP000001997">
    <property type="component" value="Unassembled WGS sequence"/>
</dbReference>
<dbReference type="OMA" id="SHIRASM"/>
<dbReference type="GO" id="GO:0000981">
    <property type="term" value="F:DNA-binding transcription factor activity, RNA polymerase II-specific"/>
    <property type="evidence" value="ECO:0007669"/>
    <property type="project" value="TreeGrafter"/>
</dbReference>
<dbReference type="PANTHER" id="PTHR46105:SF28">
    <property type="entry name" value="ZINC FINGER PROTEIN 37-LIKE"/>
    <property type="match status" value="1"/>
</dbReference>
<dbReference type="RefSeq" id="XP_001485964.2">
    <property type="nucleotide sequence ID" value="XM_001485914.1"/>
</dbReference>
<dbReference type="HOGENOM" id="CLU_043550_0_0_1"/>
<dbReference type="AlphaFoldDB" id="A5DED4"/>
<dbReference type="OrthoDB" id="654211at2759"/>
<proteinExistence type="predicted"/>
<dbReference type="PANTHER" id="PTHR46105">
    <property type="entry name" value="AGAP004733-PA"/>
    <property type="match status" value="1"/>
</dbReference>
<dbReference type="InterPro" id="IPR013087">
    <property type="entry name" value="Znf_C2H2_type"/>
</dbReference>
<evidence type="ECO:0000313" key="9">
    <source>
        <dbReference type="Proteomes" id="UP000001997"/>
    </source>
</evidence>
<feature type="domain" description="C2H2-type" evidence="7">
    <location>
        <begin position="407"/>
        <end position="434"/>
    </location>
</feature>
<dbReference type="SUPFAM" id="SSF57667">
    <property type="entry name" value="beta-beta-alpha zinc fingers"/>
    <property type="match status" value="1"/>
</dbReference>
<keyword evidence="3 5" id="KW-0863">Zinc-finger</keyword>
<keyword evidence="9" id="KW-1185">Reference proteome</keyword>
<feature type="domain" description="C2H2-type" evidence="7">
    <location>
        <begin position="378"/>
        <end position="406"/>
    </location>
</feature>
<dbReference type="EMBL" id="CH408156">
    <property type="protein sequence ID" value="EDK37537.2"/>
    <property type="molecule type" value="Genomic_DNA"/>
</dbReference>
<feature type="compositionally biased region" description="Low complexity" evidence="6">
    <location>
        <begin position="342"/>
        <end position="359"/>
    </location>
</feature>
<accession>A5DED4</accession>
<dbReference type="InterPro" id="IPR036236">
    <property type="entry name" value="Znf_C2H2_sf"/>
</dbReference>
<feature type="region of interest" description="Disordered" evidence="6">
    <location>
        <begin position="1"/>
        <end position="44"/>
    </location>
</feature>
<feature type="compositionally biased region" description="Acidic residues" evidence="6">
    <location>
        <begin position="319"/>
        <end position="333"/>
    </location>
</feature>
<dbReference type="FunFam" id="3.30.160.60:FF:000065">
    <property type="entry name" value="B-cell CLL/lymphoma 6, member B"/>
    <property type="match status" value="1"/>
</dbReference>
<dbReference type="GO" id="GO:0000978">
    <property type="term" value="F:RNA polymerase II cis-regulatory region sequence-specific DNA binding"/>
    <property type="evidence" value="ECO:0007669"/>
    <property type="project" value="TreeGrafter"/>
</dbReference>
<protein>
    <recommendedName>
        <fullName evidence="7">C2H2-type domain-containing protein</fullName>
    </recommendedName>
</protein>
<evidence type="ECO:0000313" key="8">
    <source>
        <dbReference type="EMBL" id="EDK37537.2"/>
    </source>
</evidence>
<keyword evidence="4" id="KW-0862">Zinc</keyword>
<keyword evidence="1" id="KW-0479">Metal-binding</keyword>
<reference evidence="8 9" key="1">
    <citation type="journal article" date="2009" name="Nature">
        <title>Evolution of pathogenicity and sexual reproduction in eight Candida genomes.</title>
        <authorList>
            <person name="Butler G."/>
            <person name="Rasmussen M.D."/>
            <person name="Lin M.F."/>
            <person name="Santos M.A."/>
            <person name="Sakthikumar S."/>
            <person name="Munro C.A."/>
            <person name="Rheinbay E."/>
            <person name="Grabherr M."/>
            <person name="Forche A."/>
            <person name="Reedy J.L."/>
            <person name="Agrafioti I."/>
            <person name="Arnaud M.B."/>
            <person name="Bates S."/>
            <person name="Brown A.J."/>
            <person name="Brunke S."/>
            <person name="Costanzo M.C."/>
            <person name="Fitzpatrick D.A."/>
            <person name="de Groot P.W."/>
            <person name="Harris D."/>
            <person name="Hoyer L.L."/>
            <person name="Hube B."/>
            <person name="Klis F.M."/>
            <person name="Kodira C."/>
            <person name="Lennard N."/>
            <person name="Logue M.E."/>
            <person name="Martin R."/>
            <person name="Neiman A.M."/>
            <person name="Nikolaou E."/>
            <person name="Quail M.A."/>
            <person name="Quinn J."/>
            <person name="Santos M.C."/>
            <person name="Schmitzberger F.F."/>
            <person name="Sherlock G."/>
            <person name="Shah P."/>
            <person name="Silverstein K.A."/>
            <person name="Skrzypek M.S."/>
            <person name="Soll D."/>
            <person name="Staggs R."/>
            <person name="Stansfield I."/>
            <person name="Stumpf M.P."/>
            <person name="Sudbery P.E."/>
            <person name="Srikantha T."/>
            <person name="Zeng Q."/>
            <person name="Berman J."/>
            <person name="Berriman M."/>
            <person name="Heitman J."/>
            <person name="Gow N.A."/>
            <person name="Lorenz M.C."/>
            <person name="Birren B.W."/>
            <person name="Kellis M."/>
            <person name="Cuomo C.A."/>
        </authorList>
    </citation>
    <scope>NUCLEOTIDE SEQUENCE [LARGE SCALE GENOMIC DNA]</scope>
    <source>
        <strain evidence="9">ATCC 6260 / CBS 566 / DSM 6381 / JCM 1539 / NBRC 10279 / NRRL Y-324</strain>
    </source>
</reference>
<keyword evidence="2" id="KW-0677">Repeat</keyword>
<dbReference type="InParanoid" id="A5DED4"/>
<dbReference type="Gene3D" id="3.30.160.60">
    <property type="entry name" value="Classic Zinc Finger"/>
    <property type="match status" value="2"/>
</dbReference>
<evidence type="ECO:0000256" key="6">
    <source>
        <dbReference type="SAM" id="MobiDB-lite"/>
    </source>
</evidence>
<feature type="compositionally biased region" description="Polar residues" evidence="6">
    <location>
        <begin position="1"/>
        <end position="20"/>
    </location>
</feature>
<evidence type="ECO:0000256" key="1">
    <source>
        <dbReference type="ARBA" id="ARBA00022723"/>
    </source>
</evidence>
<dbReference type="FunFam" id="3.30.160.60:FF:000110">
    <property type="entry name" value="Zinc finger protein-like"/>
    <property type="match status" value="1"/>
</dbReference>
<evidence type="ECO:0000256" key="4">
    <source>
        <dbReference type="ARBA" id="ARBA00022833"/>
    </source>
</evidence>
<feature type="region of interest" description="Disordered" evidence="6">
    <location>
        <begin position="299"/>
        <end position="378"/>
    </location>
</feature>
<gene>
    <name evidence="8" type="ORF">PGUG_01635</name>
</gene>
<evidence type="ECO:0000256" key="2">
    <source>
        <dbReference type="ARBA" id="ARBA00022737"/>
    </source>
</evidence>
<organism evidence="8 9">
    <name type="scientific">Meyerozyma guilliermondii (strain ATCC 6260 / CBS 566 / DSM 6381 / JCM 1539 / NBRC 10279 / NRRL Y-324)</name>
    <name type="common">Yeast</name>
    <name type="synonym">Candida guilliermondii</name>
    <dbReference type="NCBI Taxonomy" id="294746"/>
    <lineage>
        <taxon>Eukaryota</taxon>
        <taxon>Fungi</taxon>
        <taxon>Dikarya</taxon>
        <taxon>Ascomycota</taxon>
        <taxon>Saccharomycotina</taxon>
        <taxon>Pichiomycetes</taxon>
        <taxon>Debaryomycetaceae</taxon>
        <taxon>Meyerozyma</taxon>
    </lineage>
</organism>
<evidence type="ECO:0000259" key="7">
    <source>
        <dbReference type="PROSITE" id="PS50157"/>
    </source>
</evidence>
<dbReference type="eggNOG" id="KOG1721">
    <property type="taxonomic scope" value="Eukaryota"/>
</dbReference>
<dbReference type="GeneID" id="5127784"/>
<evidence type="ECO:0000256" key="5">
    <source>
        <dbReference type="PROSITE-ProRule" id="PRU00042"/>
    </source>
</evidence>
<dbReference type="STRING" id="294746.A5DED4"/>
<evidence type="ECO:0000256" key="3">
    <source>
        <dbReference type="ARBA" id="ARBA00022771"/>
    </source>
</evidence>
<dbReference type="GO" id="GO:0008270">
    <property type="term" value="F:zinc ion binding"/>
    <property type="evidence" value="ECO:0007669"/>
    <property type="project" value="UniProtKB-KW"/>
</dbReference>
<dbReference type="PROSITE" id="PS00028">
    <property type="entry name" value="ZINC_FINGER_C2H2_1"/>
    <property type="match status" value="2"/>
</dbReference>
<dbReference type="PROSITE" id="PS50157">
    <property type="entry name" value="ZINC_FINGER_C2H2_2"/>
    <property type="match status" value="2"/>
</dbReference>
<feature type="region of interest" description="Disordered" evidence="6">
    <location>
        <begin position="97"/>
        <end position="180"/>
    </location>
</feature>
<feature type="compositionally biased region" description="Polar residues" evidence="6">
    <location>
        <begin position="167"/>
        <end position="180"/>
    </location>
</feature>
<dbReference type="Pfam" id="PF00096">
    <property type="entry name" value="zf-C2H2"/>
    <property type="match status" value="2"/>
</dbReference>
<dbReference type="SMART" id="SM00355">
    <property type="entry name" value="ZnF_C2H2"/>
    <property type="match status" value="2"/>
</dbReference>
<sequence>MAQQSSVFDTYLTNYTSGLGTPTDPPTDMPAEYQDPTQLRSSSSATAAAMAATGYGFERLHELPEFPSMEVPDLNSQLELHNEVFFGPPADEYSHIRASMSSSSSSLPQPKTTANTTPEFVSPPKHHRSSSTSSLPIDQLNLLSIKPPAPLSSTSTPSPRNGIFPRSQDQNDSENPTINPLQLLNMQPNQASASTQPNNNGTAKYILPSSSSSPALSTLFLESQNGSNPPAPKRSHSISSPNAFDFNMNDECFNAISYWLNNTLKNADERDLRAAEIVVNPTGIIKPPHYRRRNSIQVVSRPADRRMETRRRRRSSMMETDENVDENVEEDMETNTGNDPHAPQSLPSASSTATTPMTPVHKVSPSSTADDDDDGKPFPCPDCSKQFKRSEHLKRHIRSVHSNIRPFHCKYCDKKFSRSDNLAQHLKTHYKVNANGSTSIIYGNPNVHNRGGRRASK</sequence>
<feature type="compositionally biased region" description="Polar residues" evidence="6">
    <location>
        <begin position="107"/>
        <end position="119"/>
    </location>
</feature>
<dbReference type="InterPro" id="IPR050457">
    <property type="entry name" value="ZnFinger_BTB_dom_contain"/>
</dbReference>